<dbReference type="EMBL" id="JAFHDT010000011">
    <property type="protein sequence ID" value="KAI7803754.1"/>
    <property type="molecule type" value="Genomic_DNA"/>
</dbReference>
<gene>
    <name evidence="15" type="ORF">IRJ41_011202</name>
</gene>
<dbReference type="InterPro" id="IPR018472">
    <property type="entry name" value="Ribosomal_mL64"/>
</dbReference>
<dbReference type="Pfam" id="PF10147">
    <property type="entry name" value="CR6_interact"/>
    <property type="match status" value="1"/>
</dbReference>
<organism evidence="15 16">
    <name type="scientific">Triplophysa rosa</name>
    <name type="common">Cave loach</name>
    <dbReference type="NCBI Taxonomy" id="992332"/>
    <lineage>
        <taxon>Eukaryota</taxon>
        <taxon>Metazoa</taxon>
        <taxon>Chordata</taxon>
        <taxon>Craniata</taxon>
        <taxon>Vertebrata</taxon>
        <taxon>Euteleostomi</taxon>
        <taxon>Actinopterygii</taxon>
        <taxon>Neopterygii</taxon>
        <taxon>Teleostei</taxon>
        <taxon>Ostariophysi</taxon>
        <taxon>Cypriniformes</taxon>
        <taxon>Nemacheilidae</taxon>
        <taxon>Triplophysa</taxon>
    </lineage>
</organism>
<name>A0A9W7TWU5_TRIRA</name>
<dbReference type="GO" id="GO:1990904">
    <property type="term" value="C:ribonucleoprotein complex"/>
    <property type="evidence" value="ECO:0007669"/>
    <property type="project" value="UniProtKB-KW"/>
</dbReference>
<keyword evidence="16" id="KW-1185">Reference proteome</keyword>
<dbReference type="Proteomes" id="UP001059041">
    <property type="component" value="Linkage Group LG11"/>
</dbReference>
<protein>
    <recommendedName>
        <fullName evidence="11">Large ribosomal subunit protein mL64</fullName>
    </recommendedName>
    <alternativeName>
        <fullName evidence="10">39S ribosomal protein L59, mitochondrial</fullName>
    </alternativeName>
    <alternativeName>
        <fullName evidence="12">Growth arrest and DNA damage-inducible proteins-interacting protein 1</fullName>
    </alternativeName>
</protein>
<evidence type="ECO:0000256" key="12">
    <source>
        <dbReference type="ARBA" id="ARBA00035485"/>
    </source>
</evidence>
<evidence type="ECO:0000256" key="2">
    <source>
        <dbReference type="ARBA" id="ARBA00004173"/>
    </source>
</evidence>
<proteinExistence type="inferred from homology"/>
<comment type="subcellular location">
    <subcellularLocation>
        <location evidence="2">Mitochondrion</location>
    </subcellularLocation>
    <subcellularLocation>
        <location evidence="1">Nucleus</location>
    </subcellularLocation>
</comment>
<sequence>MSLKRLSWHGSPRSSNMAASILSRRTAVLFDITKLNSQINFLPAVVQQIANYNPRPLWLNIKNPYIPDKSNEKTPDWQKTDKYDRKRFGRYGQASGVDPAQLWPSHAQLEEMIGEEREWHPPLQVMLGNIAAKEKERTAKRMEREKIIAANMAKMPKMIADWKKQKQETKQKQKEEKVKRERLLAEATERFGHAVDPRSAKFKEMVAEIEKEEKKKRKLLKRKKREDDAGLSPAAAESSQ</sequence>
<dbReference type="PANTHER" id="PTHR31761">
    <property type="entry name" value="GROWTH ARREST AND DNA DAMAGE-INDUCIBLE PROTEINS-INTERACTING PROTEIN 1 GADD45GIP1"/>
    <property type="match status" value="1"/>
</dbReference>
<evidence type="ECO:0000256" key="9">
    <source>
        <dbReference type="ARBA" id="ARBA00023306"/>
    </source>
</evidence>
<dbReference type="AlphaFoldDB" id="A0A9W7TWU5"/>
<comment type="caution">
    <text evidence="15">The sequence shown here is derived from an EMBL/GenBank/DDBJ whole genome shotgun (WGS) entry which is preliminary data.</text>
</comment>
<evidence type="ECO:0000256" key="7">
    <source>
        <dbReference type="ARBA" id="ARBA00023242"/>
    </source>
</evidence>
<evidence type="ECO:0000313" key="15">
    <source>
        <dbReference type="EMBL" id="KAI7803754.1"/>
    </source>
</evidence>
<evidence type="ECO:0000256" key="6">
    <source>
        <dbReference type="ARBA" id="ARBA00023128"/>
    </source>
</evidence>
<comment type="similarity">
    <text evidence="3">Belongs to the mitochondrion-specific ribosomal protein mL64 family.</text>
</comment>
<feature type="region of interest" description="Disordered" evidence="14">
    <location>
        <begin position="162"/>
        <end position="181"/>
    </location>
</feature>
<comment type="function">
    <text evidence="13">Acts as a negative regulator of G1 to S cell cycle phase progression by inhibiting cyclin-dependent kinases. Inhibitory effects are additive with GADD45 proteins but also occur in the absence of GADD45 proteins. Acts as a repressor of the orphan nuclear receptor NR4A1 by inhibiting AB domain-mediated transcriptional activity. May be involved in the hormone-mediated regulation of NR4A1 transcriptional activity. May play a role in mitochondrial protein synthesis.</text>
</comment>
<dbReference type="Gene3D" id="6.10.280.120">
    <property type="entry name" value="Growth arrest and DNA-damage-inducible proteins-interacting protein 1"/>
    <property type="match status" value="1"/>
</dbReference>
<evidence type="ECO:0000256" key="11">
    <source>
        <dbReference type="ARBA" id="ARBA00035184"/>
    </source>
</evidence>
<reference evidence="15" key="1">
    <citation type="submission" date="2021-02" db="EMBL/GenBank/DDBJ databases">
        <title>Comparative genomics reveals that relaxation of natural selection precedes convergent phenotypic evolution of cavefish.</title>
        <authorList>
            <person name="Peng Z."/>
        </authorList>
    </citation>
    <scope>NUCLEOTIDE SEQUENCE</scope>
    <source>
        <tissue evidence="15">Muscle</tissue>
    </source>
</reference>
<keyword evidence="4" id="KW-0689">Ribosomal protein</keyword>
<dbReference type="InterPro" id="IPR043035">
    <property type="entry name" value="Ribosomal_mL64_sf"/>
</dbReference>
<keyword evidence="6" id="KW-0496">Mitochondrion</keyword>
<dbReference type="PANTHER" id="PTHR31761:SF1">
    <property type="entry name" value="LARGE RIBOSOMAL SUBUNIT PROTEIN ML64"/>
    <property type="match status" value="1"/>
</dbReference>
<evidence type="ECO:0000256" key="3">
    <source>
        <dbReference type="ARBA" id="ARBA00005421"/>
    </source>
</evidence>
<dbReference type="GO" id="GO:0005840">
    <property type="term" value="C:ribosome"/>
    <property type="evidence" value="ECO:0007669"/>
    <property type="project" value="UniProtKB-KW"/>
</dbReference>
<evidence type="ECO:0000256" key="4">
    <source>
        <dbReference type="ARBA" id="ARBA00022980"/>
    </source>
</evidence>
<keyword evidence="8" id="KW-0687">Ribonucleoprotein</keyword>
<evidence type="ECO:0000256" key="14">
    <source>
        <dbReference type="SAM" id="MobiDB-lite"/>
    </source>
</evidence>
<evidence type="ECO:0000256" key="13">
    <source>
        <dbReference type="ARBA" id="ARBA00060144"/>
    </source>
</evidence>
<feature type="compositionally biased region" description="Basic residues" evidence="14">
    <location>
        <begin position="214"/>
        <end position="224"/>
    </location>
</feature>
<evidence type="ECO:0000313" key="16">
    <source>
        <dbReference type="Proteomes" id="UP001059041"/>
    </source>
</evidence>
<feature type="region of interest" description="Disordered" evidence="14">
    <location>
        <begin position="213"/>
        <end position="240"/>
    </location>
</feature>
<evidence type="ECO:0000256" key="5">
    <source>
        <dbReference type="ARBA" id="ARBA00023054"/>
    </source>
</evidence>
<keyword evidence="7" id="KW-0539">Nucleus</keyword>
<keyword evidence="5" id="KW-0175">Coiled coil</keyword>
<evidence type="ECO:0000256" key="10">
    <source>
        <dbReference type="ARBA" id="ARBA00030700"/>
    </source>
</evidence>
<dbReference type="GO" id="GO:0005739">
    <property type="term" value="C:mitochondrion"/>
    <property type="evidence" value="ECO:0007669"/>
    <property type="project" value="UniProtKB-SubCell"/>
</dbReference>
<keyword evidence="9" id="KW-0131">Cell cycle</keyword>
<evidence type="ECO:0000256" key="1">
    <source>
        <dbReference type="ARBA" id="ARBA00004123"/>
    </source>
</evidence>
<evidence type="ECO:0000256" key="8">
    <source>
        <dbReference type="ARBA" id="ARBA00023274"/>
    </source>
</evidence>
<dbReference type="GO" id="GO:0005634">
    <property type="term" value="C:nucleus"/>
    <property type="evidence" value="ECO:0007669"/>
    <property type="project" value="UniProtKB-SubCell"/>
</dbReference>
<accession>A0A9W7TWU5</accession>